<evidence type="ECO:0000259" key="27">
    <source>
        <dbReference type="PROSITE" id="PS50110"/>
    </source>
</evidence>
<feature type="transmembrane region" description="Helical" evidence="24">
    <location>
        <begin position="115"/>
        <end position="141"/>
    </location>
</feature>
<dbReference type="SMART" id="SM00065">
    <property type="entry name" value="GAF"/>
    <property type="match status" value="1"/>
</dbReference>
<dbReference type="SMART" id="SM00387">
    <property type="entry name" value="HATPase_c"/>
    <property type="match status" value="1"/>
</dbReference>
<comment type="caution">
    <text evidence="28">The sequence shown here is derived from an EMBL/GenBank/DDBJ whole genome shotgun (WGS) entry which is preliminary data.</text>
</comment>
<evidence type="ECO:0000256" key="20">
    <source>
        <dbReference type="PIRSR" id="PIRSR026389-1"/>
    </source>
</evidence>
<dbReference type="GO" id="GO:0051740">
    <property type="term" value="F:ethylene binding"/>
    <property type="evidence" value="ECO:0007669"/>
    <property type="project" value="InterPro"/>
</dbReference>
<dbReference type="PANTHER" id="PTHR24423:SF633">
    <property type="entry name" value="ETHYLENE RECEPTOR 2"/>
    <property type="match status" value="1"/>
</dbReference>
<keyword evidence="5" id="KW-0597">Phosphoprotein</keyword>
<keyword evidence="16" id="KW-0902">Two-component regulatory system</keyword>
<reference evidence="28 29" key="1">
    <citation type="journal article" date="2021" name="Nat. Plants">
        <title>The Taxus genome provides insights into paclitaxel biosynthesis.</title>
        <authorList>
            <person name="Xiong X."/>
            <person name="Gou J."/>
            <person name="Liao Q."/>
            <person name="Li Y."/>
            <person name="Zhou Q."/>
            <person name="Bi G."/>
            <person name="Li C."/>
            <person name="Du R."/>
            <person name="Wang X."/>
            <person name="Sun T."/>
            <person name="Guo L."/>
            <person name="Liang H."/>
            <person name="Lu P."/>
            <person name="Wu Y."/>
            <person name="Zhang Z."/>
            <person name="Ro D.K."/>
            <person name="Shang Y."/>
            <person name="Huang S."/>
            <person name="Yan J."/>
        </authorList>
    </citation>
    <scope>NUCLEOTIDE SEQUENCE [LARGE SCALE GENOMIC DNA]</scope>
    <source>
        <strain evidence="28">Ta-2019</strain>
    </source>
</reference>
<dbReference type="FunFam" id="1.10.287.130:FF:000004">
    <property type="entry name" value="Ethylene receptor 1"/>
    <property type="match status" value="1"/>
</dbReference>
<dbReference type="InterPro" id="IPR014525">
    <property type="entry name" value="ETR"/>
</dbReference>
<evidence type="ECO:0000256" key="21">
    <source>
        <dbReference type="PIRSR" id="PIRSR026389-2"/>
    </source>
</evidence>
<dbReference type="SMART" id="SM00448">
    <property type="entry name" value="REC"/>
    <property type="match status" value="1"/>
</dbReference>
<evidence type="ECO:0000256" key="5">
    <source>
        <dbReference type="ARBA" id="ARBA00022553"/>
    </source>
</evidence>
<evidence type="ECO:0000256" key="13">
    <source>
        <dbReference type="ARBA" id="ARBA00022840"/>
    </source>
</evidence>
<dbReference type="OMA" id="FNCCDED"/>
<dbReference type="SUPFAM" id="SSF55781">
    <property type="entry name" value="GAF domain-like"/>
    <property type="match status" value="1"/>
</dbReference>
<evidence type="ECO:0000256" key="15">
    <source>
        <dbReference type="ARBA" id="ARBA00023008"/>
    </source>
</evidence>
<keyword evidence="15 21" id="KW-0186">Copper</keyword>
<evidence type="ECO:0000256" key="6">
    <source>
        <dbReference type="ARBA" id="ARBA00022679"/>
    </source>
</evidence>
<evidence type="ECO:0000256" key="18">
    <source>
        <dbReference type="ARBA" id="ARBA00023157"/>
    </source>
</evidence>
<dbReference type="InterPro" id="IPR003018">
    <property type="entry name" value="GAF"/>
</dbReference>
<feature type="chain" id="PRO_5041454766" description="histidine kinase" evidence="25">
    <location>
        <begin position="27"/>
        <end position="738"/>
    </location>
</feature>
<comment type="subcellular location">
    <subcellularLocation>
        <location evidence="2">Endoplasmic reticulum membrane</location>
        <topology evidence="2">Multi-pass membrane protein</topology>
    </subcellularLocation>
</comment>
<gene>
    <name evidence="28" type="ORF">KI387_025096</name>
</gene>
<evidence type="ECO:0000313" key="29">
    <source>
        <dbReference type="Proteomes" id="UP000824469"/>
    </source>
</evidence>
<keyword evidence="13 20" id="KW-0067">ATP-binding</keyword>
<dbReference type="PROSITE" id="PS50110">
    <property type="entry name" value="RESPONSE_REGULATORY"/>
    <property type="match status" value="1"/>
</dbReference>
<dbReference type="SUPFAM" id="SSF52172">
    <property type="entry name" value="CheY-like"/>
    <property type="match status" value="1"/>
</dbReference>
<keyword evidence="7 24" id="KW-0812">Transmembrane</keyword>
<keyword evidence="12" id="KW-0256">Endoplasmic reticulum</keyword>
<evidence type="ECO:0000256" key="10">
    <source>
        <dbReference type="ARBA" id="ARBA00022745"/>
    </source>
</evidence>
<evidence type="ECO:0000256" key="12">
    <source>
        <dbReference type="ARBA" id="ARBA00022824"/>
    </source>
</evidence>
<evidence type="ECO:0000256" key="22">
    <source>
        <dbReference type="PIRSR" id="PIRSR026389-3"/>
    </source>
</evidence>
<evidence type="ECO:0000256" key="11">
    <source>
        <dbReference type="ARBA" id="ARBA00022777"/>
    </source>
</evidence>
<dbReference type="PROSITE" id="PS50109">
    <property type="entry name" value="HIS_KIN"/>
    <property type="match status" value="1"/>
</dbReference>
<evidence type="ECO:0000256" key="7">
    <source>
        <dbReference type="ARBA" id="ARBA00022692"/>
    </source>
</evidence>
<feature type="disulfide bond" description="Interchain" evidence="22">
    <location>
        <position position="38"/>
    </location>
</feature>
<comment type="similarity">
    <text evidence="3">Belongs to the ethylene receptor family.</text>
</comment>
<feature type="domain" description="Histidine kinase" evidence="26">
    <location>
        <begin position="381"/>
        <end position="619"/>
    </location>
</feature>
<dbReference type="GO" id="GO:0000155">
    <property type="term" value="F:phosphorelay sensor kinase activity"/>
    <property type="evidence" value="ECO:0007669"/>
    <property type="project" value="InterPro"/>
</dbReference>
<dbReference type="Gene3D" id="3.40.50.2300">
    <property type="match status" value="1"/>
</dbReference>
<dbReference type="PANTHER" id="PTHR24423">
    <property type="entry name" value="TWO-COMPONENT SENSOR HISTIDINE KINASE"/>
    <property type="match status" value="1"/>
</dbReference>
<evidence type="ECO:0000313" key="28">
    <source>
        <dbReference type="EMBL" id="KAH9316469.1"/>
    </source>
</evidence>
<dbReference type="InterPro" id="IPR005467">
    <property type="entry name" value="His_kinase_dom"/>
</dbReference>
<accession>A0AA38G8Q1</accession>
<evidence type="ECO:0000256" key="8">
    <source>
        <dbReference type="ARBA" id="ARBA00022723"/>
    </source>
</evidence>
<dbReference type="Pfam" id="PF00512">
    <property type="entry name" value="HisKA"/>
    <property type="match status" value="1"/>
</dbReference>
<dbReference type="GO" id="GO:0005789">
    <property type="term" value="C:endoplasmic reticulum membrane"/>
    <property type="evidence" value="ECO:0007669"/>
    <property type="project" value="UniProtKB-SubCell"/>
</dbReference>
<dbReference type="GO" id="GO:0038199">
    <property type="term" value="F:ethylene receptor activity"/>
    <property type="evidence" value="ECO:0007669"/>
    <property type="project" value="InterPro"/>
</dbReference>
<dbReference type="SMART" id="SM00388">
    <property type="entry name" value="HisKA"/>
    <property type="match status" value="1"/>
</dbReference>
<keyword evidence="6" id="KW-0808">Transferase</keyword>
<dbReference type="GO" id="GO:0005524">
    <property type="term" value="F:ATP binding"/>
    <property type="evidence" value="ECO:0007669"/>
    <property type="project" value="UniProtKB-KW"/>
</dbReference>
<dbReference type="SUPFAM" id="SSF55874">
    <property type="entry name" value="ATPase domain of HSP90 chaperone/DNA topoisomerase II/histidine kinase"/>
    <property type="match status" value="1"/>
</dbReference>
<dbReference type="SUPFAM" id="SSF47384">
    <property type="entry name" value="Homodimeric domain of signal transducing histidine kinase"/>
    <property type="match status" value="1"/>
</dbReference>
<feature type="transmembrane region" description="Helical" evidence="24">
    <location>
        <begin position="58"/>
        <end position="76"/>
    </location>
</feature>
<dbReference type="CDD" id="cd00082">
    <property type="entry name" value="HisKA"/>
    <property type="match status" value="1"/>
</dbReference>
<keyword evidence="11" id="KW-0418">Kinase</keyword>
<feature type="disulfide bond" description="Interchain" evidence="22">
    <location>
        <position position="36"/>
    </location>
</feature>
<evidence type="ECO:0000256" key="3">
    <source>
        <dbReference type="ARBA" id="ARBA00009842"/>
    </source>
</evidence>
<dbReference type="InterPro" id="IPR003661">
    <property type="entry name" value="HisK_dim/P_dom"/>
</dbReference>
<feature type="transmembrane region" description="Helical" evidence="24">
    <location>
        <begin position="82"/>
        <end position="103"/>
    </location>
</feature>
<feature type="binding site" evidence="21">
    <location>
        <position position="101"/>
    </location>
    <ligand>
        <name>Cu cation</name>
        <dbReference type="ChEBI" id="CHEBI:23378"/>
    </ligand>
</feature>
<evidence type="ECO:0000256" key="16">
    <source>
        <dbReference type="ARBA" id="ARBA00023012"/>
    </source>
</evidence>
<dbReference type="AlphaFoldDB" id="A0AA38G8Q1"/>
<dbReference type="PIRSF" id="PIRSF026389">
    <property type="entry name" value="Ethyln_sen_HK"/>
    <property type="match status" value="1"/>
</dbReference>
<keyword evidence="10" id="KW-0936">Ethylene signaling pathway</keyword>
<dbReference type="Pfam" id="PF00072">
    <property type="entry name" value="Response_reg"/>
    <property type="match status" value="1"/>
</dbReference>
<evidence type="ECO:0000259" key="26">
    <source>
        <dbReference type="PROSITE" id="PS50109"/>
    </source>
</evidence>
<feature type="domain" description="Response regulatory" evidence="27">
    <location>
        <begin position="644"/>
        <end position="738"/>
    </location>
</feature>
<evidence type="ECO:0000256" key="14">
    <source>
        <dbReference type="ARBA" id="ARBA00022989"/>
    </source>
</evidence>
<protein>
    <recommendedName>
        <fullName evidence="4">histidine kinase</fullName>
        <ecNumber evidence="4">2.7.13.3</ecNumber>
    </recommendedName>
</protein>
<dbReference type="Pfam" id="PF25487">
    <property type="entry name" value="ETR1_N"/>
    <property type="match status" value="1"/>
</dbReference>
<dbReference type="InterPro" id="IPR036097">
    <property type="entry name" value="HisK_dim/P_sf"/>
</dbReference>
<feature type="signal peptide" evidence="25">
    <location>
        <begin position="1"/>
        <end position="26"/>
    </location>
</feature>
<dbReference type="GO" id="GO:0010105">
    <property type="term" value="P:negative regulation of ethylene-activated signaling pathway"/>
    <property type="evidence" value="ECO:0007669"/>
    <property type="project" value="UniProtKB-ARBA"/>
</dbReference>
<comment type="caution">
    <text evidence="23">Lacks conserved residue(s) required for the propagation of feature annotation.</text>
</comment>
<evidence type="ECO:0000256" key="25">
    <source>
        <dbReference type="SAM" id="SignalP"/>
    </source>
</evidence>
<proteinExistence type="inferred from homology"/>
<feature type="non-terminal residue" evidence="28">
    <location>
        <position position="1"/>
    </location>
</feature>
<evidence type="ECO:0000256" key="19">
    <source>
        <dbReference type="ARBA" id="ARBA00023170"/>
    </source>
</evidence>
<dbReference type="Pfam" id="PF01590">
    <property type="entry name" value="GAF"/>
    <property type="match status" value="1"/>
</dbReference>
<keyword evidence="19" id="KW-0675">Receptor</keyword>
<dbReference type="InterPro" id="IPR003594">
    <property type="entry name" value="HATPase_dom"/>
</dbReference>
<dbReference type="EC" id="2.7.13.3" evidence="4"/>
<dbReference type="GO" id="GO:0046872">
    <property type="term" value="F:metal ion binding"/>
    <property type="evidence" value="ECO:0007669"/>
    <property type="project" value="UniProtKB-KW"/>
</dbReference>
<dbReference type="Gene3D" id="3.30.565.10">
    <property type="entry name" value="Histidine kinase-like ATPase, C-terminal domain"/>
    <property type="match status" value="1"/>
</dbReference>
<evidence type="ECO:0000256" key="17">
    <source>
        <dbReference type="ARBA" id="ARBA00023136"/>
    </source>
</evidence>
<dbReference type="InterPro" id="IPR036890">
    <property type="entry name" value="HATPase_C_sf"/>
</dbReference>
<sequence>AGIVAMIPLREIVTVLFLLHTVAVAAEDGSSGLTRCSCEGEGWWNDENIFQCQMVSDFLIALAYFSIPLELLYFLSCSNVFPFRWVLVQFGAFIVLCGLTHFVNIWTYNRHSFNVMLILTVFKFLTALVSCATAITLVTLIPELLRVKVRELFLKNKARDLDREVDIFKRKEETSWHVHMLTQEIRKSLDRHTILNTTLVSLAKTLNLENCTIWMPQAEGSFMELTHELKRRRLQAPMTVPMTDPEVVKINRSKIPILLGLDSALGKASNHHWSLAGPMAAIRVPLLKASNFKGGTPEFVEASYAILVLVLPCEDDRQWSSQELDIVEVVADQVAVALSHAAVLEESQKMRGPLVDQNKALQQARHNAMRASQARHSFQMAMNREMRGPMHAISGVSSILQDASLSVEQMAMVNMLEKSSSLLSTLINDVMDYSQLNDSSALVLHLQPFRLPSMLKDAAQLIRHMSSSKGLQFNFEIGDAMPDHVIGDEKRILRIILHLCGNAINSINQGTISIRICEADRAEGWWDPNNRRWRPSFSEGFTFLRFEVRTSGFVSNESDITRFLKVAQEDKSNSRELAGGDLGFAMCKKYVQLMHGNFLFESNSRGEGSVVIFIIRLQLQTPLENSHWLSQDEKIHNSSLKGLNVLVADDNNVNRAVTRRLLEKLGCQTTGADSGYQCLITLFQSGNAFQVVFLEVCMSQMDGYEVAFRMRQKFRSGNRPLIVALTATTDKESLDKCI</sequence>
<dbReference type="EMBL" id="JAHRHJ020000005">
    <property type="protein sequence ID" value="KAH9316469.1"/>
    <property type="molecule type" value="Genomic_DNA"/>
</dbReference>
<feature type="non-terminal residue" evidence="28">
    <location>
        <position position="738"/>
    </location>
</feature>
<keyword evidence="29" id="KW-1185">Reference proteome</keyword>
<evidence type="ECO:0000256" key="23">
    <source>
        <dbReference type="PROSITE-ProRule" id="PRU00169"/>
    </source>
</evidence>
<name>A0AA38G8Q1_TAXCH</name>
<evidence type="ECO:0000256" key="24">
    <source>
        <dbReference type="SAM" id="Phobius"/>
    </source>
</evidence>
<organism evidence="28 29">
    <name type="scientific">Taxus chinensis</name>
    <name type="common">Chinese yew</name>
    <name type="synonym">Taxus wallichiana var. chinensis</name>
    <dbReference type="NCBI Taxonomy" id="29808"/>
    <lineage>
        <taxon>Eukaryota</taxon>
        <taxon>Viridiplantae</taxon>
        <taxon>Streptophyta</taxon>
        <taxon>Embryophyta</taxon>
        <taxon>Tracheophyta</taxon>
        <taxon>Spermatophyta</taxon>
        <taxon>Pinopsida</taxon>
        <taxon>Pinidae</taxon>
        <taxon>Conifers II</taxon>
        <taxon>Cupressales</taxon>
        <taxon>Taxaceae</taxon>
        <taxon>Taxus</taxon>
    </lineage>
</organism>
<keyword evidence="17 24" id="KW-0472">Membrane</keyword>
<dbReference type="InterPro" id="IPR058544">
    <property type="entry name" value="ETR1_N"/>
</dbReference>
<evidence type="ECO:0000256" key="4">
    <source>
        <dbReference type="ARBA" id="ARBA00012438"/>
    </source>
</evidence>
<keyword evidence="18 22" id="KW-1015">Disulfide bond</keyword>
<dbReference type="InterPro" id="IPR001789">
    <property type="entry name" value="Sig_transdc_resp-reg_receiver"/>
</dbReference>
<keyword evidence="9 20" id="KW-0547">Nucleotide-binding</keyword>
<keyword evidence="25" id="KW-0732">Signal</keyword>
<dbReference type="Gene3D" id="1.10.287.130">
    <property type="match status" value="1"/>
</dbReference>
<dbReference type="Proteomes" id="UP000824469">
    <property type="component" value="Unassembled WGS sequence"/>
</dbReference>
<feature type="binding site" evidence="20">
    <location>
        <position position="565"/>
    </location>
    <ligand>
        <name>ADP</name>
        <dbReference type="ChEBI" id="CHEBI:456216"/>
    </ligand>
</feature>
<dbReference type="Pfam" id="PF02518">
    <property type="entry name" value="HATPase_c"/>
    <property type="match status" value="1"/>
</dbReference>
<comment type="catalytic activity">
    <reaction evidence="1">
        <text>ATP + protein L-histidine = ADP + protein N-phospho-L-histidine.</text>
        <dbReference type="EC" id="2.7.13.3"/>
    </reaction>
</comment>
<dbReference type="InterPro" id="IPR029016">
    <property type="entry name" value="GAF-like_dom_sf"/>
</dbReference>
<comment type="cofactor">
    <cofactor evidence="21">
        <name>Cu cation</name>
        <dbReference type="ChEBI" id="CHEBI:23378"/>
    </cofactor>
    <text evidence="21">Binds 1 copper ion per dimer.</text>
</comment>
<evidence type="ECO:0000256" key="2">
    <source>
        <dbReference type="ARBA" id="ARBA00004477"/>
    </source>
</evidence>
<feature type="binding site" evidence="21">
    <location>
        <position position="97"/>
    </location>
    <ligand>
        <name>Cu cation</name>
        <dbReference type="ChEBI" id="CHEBI:23378"/>
    </ligand>
</feature>
<keyword evidence="14 24" id="KW-1133">Transmembrane helix</keyword>
<evidence type="ECO:0000256" key="9">
    <source>
        <dbReference type="ARBA" id="ARBA00022741"/>
    </source>
</evidence>
<dbReference type="InterPro" id="IPR011006">
    <property type="entry name" value="CheY-like_superfamily"/>
</dbReference>
<dbReference type="Gene3D" id="3.30.450.40">
    <property type="match status" value="1"/>
</dbReference>
<evidence type="ECO:0000256" key="1">
    <source>
        <dbReference type="ARBA" id="ARBA00000085"/>
    </source>
</evidence>
<keyword evidence="8 21" id="KW-0479">Metal-binding</keyword>